<accession>A0AAE2ZSP7</accession>
<keyword evidence="3 6" id="KW-0378">Hydrolase</keyword>
<comment type="catalytic activity">
    <reaction evidence="5 6">
        <text>adenine + H2O + H(+) = hypoxanthine + NH4(+)</text>
        <dbReference type="Rhea" id="RHEA:23688"/>
        <dbReference type="ChEBI" id="CHEBI:15377"/>
        <dbReference type="ChEBI" id="CHEBI:15378"/>
        <dbReference type="ChEBI" id="CHEBI:16708"/>
        <dbReference type="ChEBI" id="CHEBI:17368"/>
        <dbReference type="ChEBI" id="CHEBI:28938"/>
        <dbReference type="EC" id="3.5.4.2"/>
    </reaction>
</comment>
<dbReference type="EC" id="3.5.4.2" evidence="2 6"/>
<evidence type="ECO:0000259" key="7">
    <source>
        <dbReference type="Pfam" id="PF01979"/>
    </source>
</evidence>
<reference evidence="9" key="1">
    <citation type="submission" date="2021-08" db="EMBL/GenBank/DDBJ databases">
        <title>Hoeflea bacterium WL0058 sp. nov., isolated from the sediment.</title>
        <authorList>
            <person name="Wang L."/>
            <person name="Zhang D."/>
        </authorList>
    </citation>
    <scope>NUCLEOTIDE SEQUENCE</scope>
    <source>
        <strain evidence="9">WL0058</strain>
    </source>
</reference>
<dbReference type="InterPro" id="IPR006679">
    <property type="entry name" value="Adenine_deam"/>
</dbReference>
<keyword evidence="4 6" id="KW-0464">Manganese</keyword>
<dbReference type="RefSeq" id="WP_220230540.1">
    <property type="nucleotide sequence ID" value="NZ_JAICBX010000004.1"/>
</dbReference>
<dbReference type="Gene3D" id="2.30.40.10">
    <property type="entry name" value="Urease, subunit C, domain 1"/>
    <property type="match status" value="1"/>
</dbReference>
<name>A0AAE2ZSP7_9HYPH</name>
<proteinExistence type="inferred from homology"/>
<dbReference type="Proteomes" id="UP001196509">
    <property type="component" value="Unassembled WGS sequence"/>
</dbReference>
<evidence type="ECO:0000256" key="6">
    <source>
        <dbReference type="HAMAP-Rule" id="MF_01518"/>
    </source>
</evidence>
<dbReference type="AlphaFoldDB" id="A0AAE2ZSP7"/>
<evidence type="ECO:0000256" key="3">
    <source>
        <dbReference type="ARBA" id="ARBA00022801"/>
    </source>
</evidence>
<evidence type="ECO:0000256" key="5">
    <source>
        <dbReference type="ARBA" id="ARBA00047720"/>
    </source>
</evidence>
<evidence type="ECO:0000259" key="8">
    <source>
        <dbReference type="Pfam" id="PF13382"/>
    </source>
</evidence>
<dbReference type="PANTHER" id="PTHR11113:SF2">
    <property type="entry name" value="ADENINE DEAMINASE"/>
    <property type="match status" value="1"/>
</dbReference>
<evidence type="ECO:0000313" key="10">
    <source>
        <dbReference type="Proteomes" id="UP001196509"/>
    </source>
</evidence>
<evidence type="ECO:0000256" key="4">
    <source>
        <dbReference type="ARBA" id="ARBA00023211"/>
    </source>
</evidence>
<dbReference type="PANTHER" id="PTHR11113">
    <property type="entry name" value="N-ACETYLGLUCOSAMINE-6-PHOSPHATE DEACETYLASE"/>
    <property type="match status" value="1"/>
</dbReference>
<dbReference type="Pfam" id="PF13382">
    <property type="entry name" value="Adenine_deam_C"/>
    <property type="match status" value="1"/>
</dbReference>
<protein>
    <recommendedName>
        <fullName evidence="2 6">Adenine deaminase</fullName>
        <shortName evidence="6">Adenase</shortName>
        <shortName evidence="6">Adenine aminase</shortName>
        <ecNumber evidence="2 6">3.5.4.2</ecNumber>
    </recommendedName>
</protein>
<evidence type="ECO:0000313" key="9">
    <source>
        <dbReference type="EMBL" id="MBW8639838.1"/>
    </source>
</evidence>
<comment type="similarity">
    <text evidence="1 6">Belongs to the metallo-dependent hydrolases superfamily. Adenine deaminase family.</text>
</comment>
<sequence length="595" mass="62839">MTSAALEPDDLNDRTLRDRAVAAARGDAPFDLLIVNGDMLSSATGEIRKADIGITGPMIASVHAPASRTDAAEVIDATGKILTAGLIDAHMHVESSMITPATYAETILPRGVTTVVWDPHEFGNVHGLAGVDWAVEATSSLPMRFIVLAPSCVPSAPGFECAGAAFGGTEMEAMLANPGIGGVAEVMNMAGVVSRDALMTDIVQAGLASRKPVFGHARGLSGRDLNAFMAAGVTSDHELTSAEDFLEKLRAGLTIEIRGSHDHLLPEIVEALNRIGHLPPTVTLCTDDVFPDDLDRNGGLDDVIRRLVRYGMPPVWAIRAATLNAAMRLGRSDLGLIAAGRRADLAAFDNLQSLKADFVIGNGEVVARNNRLNSPPHRIKTDLLENSVKAPQFKPDDFRIKSRGNRVRVATIDRPRFTRWRETETEVRDGHVVPPEGATLIGVCHRHGRLPAEMKVGYLTEWGAWDGAVCTTVSHDSHNLTVFGGNEADMALAANTVCAMGGGLAVVSGGVVLASLPLPLSGLVSEAPIADVGAGFTAIKQAMDKVVAWQPPYLVFKACFGATLACNAGPHQTDLGLSDLTLDGPLESPILEVTG</sequence>
<dbReference type="InterPro" id="IPR006680">
    <property type="entry name" value="Amidohydro-rel"/>
</dbReference>
<dbReference type="InterPro" id="IPR032466">
    <property type="entry name" value="Metal_Hydrolase"/>
</dbReference>
<dbReference type="Pfam" id="PF01979">
    <property type="entry name" value="Amidohydro_1"/>
    <property type="match status" value="1"/>
</dbReference>
<dbReference type="Gene3D" id="3.20.20.140">
    <property type="entry name" value="Metal-dependent hydrolases"/>
    <property type="match status" value="1"/>
</dbReference>
<dbReference type="EMBL" id="JAICBX010000004">
    <property type="protein sequence ID" value="MBW8639838.1"/>
    <property type="molecule type" value="Genomic_DNA"/>
</dbReference>
<comment type="caution">
    <text evidence="9">The sequence shown here is derived from an EMBL/GenBank/DDBJ whole genome shotgun (WGS) entry which is preliminary data.</text>
</comment>
<organism evidence="9 10">
    <name type="scientific">Flavimaribacter sediminis</name>
    <dbReference type="NCBI Taxonomy" id="2865987"/>
    <lineage>
        <taxon>Bacteria</taxon>
        <taxon>Pseudomonadati</taxon>
        <taxon>Pseudomonadota</taxon>
        <taxon>Alphaproteobacteria</taxon>
        <taxon>Hyphomicrobiales</taxon>
        <taxon>Rhizobiaceae</taxon>
        <taxon>Flavimaribacter</taxon>
    </lineage>
</organism>
<dbReference type="SUPFAM" id="SSF51556">
    <property type="entry name" value="Metallo-dependent hydrolases"/>
    <property type="match status" value="1"/>
</dbReference>
<dbReference type="GO" id="GO:0006146">
    <property type="term" value="P:adenine catabolic process"/>
    <property type="evidence" value="ECO:0007669"/>
    <property type="project" value="InterPro"/>
</dbReference>
<dbReference type="GO" id="GO:0000034">
    <property type="term" value="F:adenine deaminase activity"/>
    <property type="evidence" value="ECO:0007669"/>
    <property type="project" value="UniProtKB-UniRule"/>
</dbReference>
<evidence type="ECO:0000256" key="1">
    <source>
        <dbReference type="ARBA" id="ARBA00006773"/>
    </source>
</evidence>
<dbReference type="InterPro" id="IPR026912">
    <property type="entry name" value="Adenine_deam_C"/>
</dbReference>
<comment type="cofactor">
    <cofactor evidence="6">
        <name>Mn(2+)</name>
        <dbReference type="ChEBI" id="CHEBI:29035"/>
    </cofactor>
</comment>
<dbReference type="InterPro" id="IPR011059">
    <property type="entry name" value="Metal-dep_hydrolase_composite"/>
</dbReference>
<keyword evidence="10" id="KW-1185">Reference proteome</keyword>
<dbReference type="HAMAP" id="MF_01518">
    <property type="entry name" value="Adenine_deamin"/>
    <property type="match status" value="1"/>
</dbReference>
<evidence type="ECO:0000256" key="2">
    <source>
        <dbReference type="ARBA" id="ARBA00012782"/>
    </source>
</evidence>
<gene>
    <name evidence="6" type="primary">ade</name>
    <name evidence="9" type="ORF">K1W69_21770</name>
</gene>
<feature type="domain" description="Adenine deaminase C-terminal" evidence="8">
    <location>
        <begin position="417"/>
        <end position="580"/>
    </location>
</feature>
<feature type="domain" description="Amidohydrolase-related" evidence="7">
    <location>
        <begin position="81"/>
        <end position="359"/>
    </location>
</feature>
<dbReference type="SUPFAM" id="SSF51338">
    <property type="entry name" value="Composite domain of metallo-dependent hydrolases"/>
    <property type="match status" value="1"/>
</dbReference>